<name>A0AAD6W6V9_9ROSI</name>
<dbReference type="AlphaFoldDB" id="A0AAD6W6V9"/>
<protein>
    <submittedName>
        <fullName evidence="1">Uncharacterized protein</fullName>
    </submittedName>
</protein>
<evidence type="ECO:0000313" key="2">
    <source>
        <dbReference type="Proteomes" id="UP001164929"/>
    </source>
</evidence>
<accession>A0AAD6W6V9</accession>
<comment type="caution">
    <text evidence="1">The sequence shown here is derived from an EMBL/GenBank/DDBJ whole genome shotgun (WGS) entry which is preliminary data.</text>
</comment>
<evidence type="ECO:0000313" key="1">
    <source>
        <dbReference type="EMBL" id="KAJ7000234.1"/>
    </source>
</evidence>
<organism evidence="1 2">
    <name type="scientific">Populus alba x Populus x berolinensis</name>
    <dbReference type="NCBI Taxonomy" id="444605"/>
    <lineage>
        <taxon>Eukaryota</taxon>
        <taxon>Viridiplantae</taxon>
        <taxon>Streptophyta</taxon>
        <taxon>Embryophyta</taxon>
        <taxon>Tracheophyta</taxon>
        <taxon>Spermatophyta</taxon>
        <taxon>Magnoliopsida</taxon>
        <taxon>eudicotyledons</taxon>
        <taxon>Gunneridae</taxon>
        <taxon>Pentapetalae</taxon>
        <taxon>rosids</taxon>
        <taxon>fabids</taxon>
        <taxon>Malpighiales</taxon>
        <taxon>Salicaceae</taxon>
        <taxon>Saliceae</taxon>
        <taxon>Populus</taxon>
    </lineage>
</organism>
<dbReference type="EMBL" id="JAQIZT010000004">
    <property type="protein sequence ID" value="KAJ7000234.1"/>
    <property type="molecule type" value="Genomic_DNA"/>
</dbReference>
<dbReference type="Proteomes" id="UP001164929">
    <property type="component" value="Chromosome 4"/>
</dbReference>
<proteinExistence type="predicted"/>
<reference evidence="1 2" key="1">
    <citation type="journal article" date="2023" name="Mol. Ecol. Resour.">
        <title>Chromosome-level genome assembly of a triploid poplar Populus alba 'Berolinensis'.</title>
        <authorList>
            <person name="Chen S."/>
            <person name="Yu Y."/>
            <person name="Wang X."/>
            <person name="Wang S."/>
            <person name="Zhang T."/>
            <person name="Zhou Y."/>
            <person name="He R."/>
            <person name="Meng N."/>
            <person name="Wang Y."/>
            <person name="Liu W."/>
            <person name="Liu Z."/>
            <person name="Liu J."/>
            <person name="Guo Q."/>
            <person name="Huang H."/>
            <person name="Sederoff R.R."/>
            <person name="Wang G."/>
            <person name="Qu G."/>
            <person name="Chen S."/>
        </authorList>
    </citation>
    <scope>NUCLEOTIDE SEQUENCE [LARGE SCALE GENOMIC DNA]</scope>
    <source>
        <strain evidence="1">SC-2020</strain>
    </source>
</reference>
<keyword evidence="2" id="KW-1185">Reference proteome</keyword>
<sequence length="73" mass="8319">MGDTNPFGRSEWRIHSTIPYTLNLNGIFTVAIGSKLPFSQQFSTYLGSSQVIAQYYQLIRLGYEGYKKCYGEL</sequence>
<gene>
    <name evidence="1" type="ORF">NC653_010879</name>
</gene>